<feature type="domain" description="Reverse transcriptase/retrotransposon-derived protein RNase H-like" evidence="2">
    <location>
        <begin position="155"/>
        <end position="204"/>
    </location>
</feature>
<dbReference type="PANTHER" id="PTHR37984">
    <property type="entry name" value="PROTEIN CBG26694"/>
    <property type="match status" value="1"/>
</dbReference>
<dbReference type="SUPFAM" id="SSF56672">
    <property type="entry name" value="DNA/RNA polymerases"/>
    <property type="match status" value="1"/>
</dbReference>
<evidence type="ECO:0000256" key="1">
    <source>
        <dbReference type="ARBA" id="ARBA00023268"/>
    </source>
</evidence>
<dbReference type="InterPro" id="IPR041577">
    <property type="entry name" value="RT_RNaseH_2"/>
</dbReference>
<dbReference type="FunFam" id="3.30.70.270:FF:000020">
    <property type="entry name" value="Transposon Tf2-6 polyprotein-like Protein"/>
    <property type="match status" value="1"/>
</dbReference>
<evidence type="ECO:0000259" key="2">
    <source>
        <dbReference type="Pfam" id="PF17919"/>
    </source>
</evidence>
<feature type="non-terminal residue" evidence="3">
    <location>
        <position position="207"/>
    </location>
</feature>
<feature type="non-terminal residue" evidence="3">
    <location>
        <position position="1"/>
    </location>
</feature>
<name>A0A9N9J2P7_9GLOM</name>
<evidence type="ECO:0000313" key="3">
    <source>
        <dbReference type="EMBL" id="CAG8759204.1"/>
    </source>
</evidence>
<evidence type="ECO:0000313" key="4">
    <source>
        <dbReference type="Proteomes" id="UP000789396"/>
    </source>
</evidence>
<accession>A0A9N9J2P7</accession>
<organism evidence="3 4">
    <name type="scientific">Racocetra fulgida</name>
    <dbReference type="NCBI Taxonomy" id="60492"/>
    <lineage>
        <taxon>Eukaryota</taxon>
        <taxon>Fungi</taxon>
        <taxon>Fungi incertae sedis</taxon>
        <taxon>Mucoromycota</taxon>
        <taxon>Glomeromycotina</taxon>
        <taxon>Glomeromycetes</taxon>
        <taxon>Diversisporales</taxon>
        <taxon>Gigasporaceae</taxon>
        <taxon>Racocetra</taxon>
    </lineage>
</organism>
<dbReference type="InterPro" id="IPR043128">
    <property type="entry name" value="Rev_trsase/Diguanyl_cyclase"/>
</dbReference>
<dbReference type="InterPro" id="IPR043502">
    <property type="entry name" value="DNA/RNA_pol_sf"/>
</dbReference>
<dbReference type="OrthoDB" id="2446696at2759"/>
<dbReference type="Proteomes" id="UP000789396">
    <property type="component" value="Unassembled WGS sequence"/>
</dbReference>
<dbReference type="AlphaFoldDB" id="A0A9N9J2P7"/>
<dbReference type="PANTHER" id="PTHR37984:SF5">
    <property type="entry name" value="PROTEIN NYNRIN-LIKE"/>
    <property type="match status" value="1"/>
</dbReference>
<gene>
    <name evidence="3" type="ORF">RFULGI_LOCUS14176</name>
</gene>
<proteinExistence type="predicted"/>
<keyword evidence="4" id="KW-1185">Reference proteome</keyword>
<dbReference type="Pfam" id="PF17919">
    <property type="entry name" value="RT_RNaseH_2"/>
    <property type="match status" value="1"/>
</dbReference>
<sequence length="207" mass="24130">LYINEATDDKLYYNLWNNKNLAAYLARFLLVPQELNESSFAINSELMSEQQSQATNLLLEYTSSFAEKISKNRQPVKLEQTNLVYHEINTKNAKPIKKHPYEKIKKIKEFPVTVTIKQIRLFLSLVSYYRKFIKGFLKIAKPLNQLLKKDEPYHWTDDQNKAFQKLKQHLMTTPVLRYPNFNQPFYLHTDTSTSGLGAVLAQLVPGS</sequence>
<dbReference type="GO" id="GO:0003824">
    <property type="term" value="F:catalytic activity"/>
    <property type="evidence" value="ECO:0007669"/>
    <property type="project" value="UniProtKB-KW"/>
</dbReference>
<protein>
    <submittedName>
        <fullName evidence="3">3098_t:CDS:1</fullName>
    </submittedName>
</protein>
<dbReference type="EMBL" id="CAJVPZ010040260">
    <property type="protein sequence ID" value="CAG8759204.1"/>
    <property type="molecule type" value="Genomic_DNA"/>
</dbReference>
<reference evidence="3" key="1">
    <citation type="submission" date="2021-06" db="EMBL/GenBank/DDBJ databases">
        <authorList>
            <person name="Kallberg Y."/>
            <person name="Tangrot J."/>
            <person name="Rosling A."/>
        </authorList>
    </citation>
    <scope>NUCLEOTIDE SEQUENCE</scope>
    <source>
        <strain evidence="3">IN212</strain>
    </source>
</reference>
<keyword evidence="1" id="KW-0511">Multifunctional enzyme</keyword>
<dbReference type="InterPro" id="IPR050951">
    <property type="entry name" value="Retrovirus_Pol_polyprotein"/>
</dbReference>
<dbReference type="Gene3D" id="3.30.70.270">
    <property type="match status" value="1"/>
</dbReference>
<comment type="caution">
    <text evidence="3">The sequence shown here is derived from an EMBL/GenBank/DDBJ whole genome shotgun (WGS) entry which is preliminary data.</text>
</comment>